<dbReference type="InterPro" id="IPR032071">
    <property type="entry name" value="DUF4806"/>
</dbReference>
<proteinExistence type="predicted"/>
<dbReference type="VEuPathDB" id="VectorBase:AFUN021820"/>
<reference evidence="2" key="1">
    <citation type="submission" date="2020-05" db="UniProtKB">
        <authorList>
            <consortium name="EnsemblMetazoa"/>
        </authorList>
    </citation>
    <scope>IDENTIFICATION</scope>
    <source>
        <strain evidence="2">FUMOZ</strain>
    </source>
</reference>
<sequence length="184" mass="21060">MRKEIEHISIRLGRVEKKVGISLATLETVKDGMIMDDGVSESENSSSPEPSLDFKRISNEEEFTEFDAKLGSDAEYYANVKKWLTKQIHETDPDNRMLVAMDLIMERTFFAECTWTGAGSPGRKIAFGIRTNVLRFFRDIGSSKVASLNEKIVTNFFRKKLNHAKRRAKIQGTRKSVCHKIRRT</sequence>
<protein>
    <submittedName>
        <fullName evidence="2">DUF4806 domain-containing protein</fullName>
    </submittedName>
</protein>
<name>A0A4Y0BPT6_ANOFN</name>
<dbReference type="EnsemblMetazoa" id="AFUN021820-RA">
    <property type="protein sequence ID" value="AFUN021820-PA"/>
    <property type="gene ID" value="AFUN021820"/>
</dbReference>
<dbReference type="STRING" id="62324.A0A4Y0BPT6"/>
<accession>A0A4Y0BPT6</accession>
<dbReference type="AlphaFoldDB" id="A0A4Y0BPT6"/>
<evidence type="ECO:0000259" key="1">
    <source>
        <dbReference type="Pfam" id="PF16064"/>
    </source>
</evidence>
<dbReference type="Pfam" id="PF16064">
    <property type="entry name" value="DUF4806"/>
    <property type="match status" value="1"/>
</dbReference>
<organism evidence="2">
    <name type="scientific">Anopheles funestus</name>
    <name type="common">African malaria mosquito</name>
    <dbReference type="NCBI Taxonomy" id="62324"/>
    <lineage>
        <taxon>Eukaryota</taxon>
        <taxon>Metazoa</taxon>
        <taxon>Ecdysozoa</taxon>
        <taxon>Arthropoda</taxon>
        <taxon>Hexapoda</taxon>
        <taxon>Insecta</taxon>
        <taxon>Pterygota</taxon>
        <taxon>Neoptera</taxon>
        <taxon>Endopterygota</taxon>
        <taxon>Diptera</taxon>
        <taxon>Nematocera</taxon>
        <taxon>Culicoidea</taxon>
        <taxon>Culicidae</taxon>
        <taxon>Anophelinae</taxon>
        <taxon>Anopheles</taxon>
    </lineage>
</organism>
<evidence type="ECO:0000313" key="2">
    <source>
        <dbReference type="EnsemblMetazoa" id="AFUN021820-PA"/>
    </source>
</evidence>
<feature type="domain" description="DUF4806" evidence="1">
    <location>
        <begin position="57"/>
        <end position="127"/>
    </location>
</feature>
<dbReference type="VEuPathDB" id="VectorBase:AFUN2_002672"/>